<sequence>MRDGRLDTLAASVISETLHSLPTTVREAAKACVIEPVFMSDCIACREEIEDDLLGLFEGCSLLDGEPGTPDQLPRIRLFLDNLWDYTEGNTETFKDEVRVTLLHELGHYLGYDEEQVEERGLG</sequence>
<dbReference type="InterPro" id="IPR038555">
    <property type="entry name" value="Zincin_1_sf"/>
</dbReference>
<dbReference type="Gene3D" id="3.30.2010.20">
    <property type="match status" value="1"/>
</dbReference>
<proteinExistence type="predicted"/>
<reference evidence="1 2" key="1">
    <citation type="submission" date="2019-03" db="EMBL/GenBank/DDBJ databases">
        <title>Genomic Encyclopedia of Archaeal and Bacterial Type Strains, Phase II (KMG-II): from individual species to whole genera.</title>
        <authorList>
            <person name="Goeker M."/>
        </authorList>
    </citation>
    <scope>NUCLEOTIDE SEQUENCE [LARGE SCALE GENOMIC DNA]</scope>
    <source>
        <strain evidence="1 2">ATCC 25309</strain>
    </source>
</reference>
<organism evidence="1 2">
    <name type="scientific">Prosthecobacter fusiformis</name>
    <dbReference type="NCBI Taxonomy" id="48464"/>
    <lineage>
        <taxon>Bacteria</taxon>
        <taxon>Pseudomonadati</taxon>
        <taxon>Verrucomicrobiota</taxon>
        <taxon>Verrucomicrobiia</taxon>
        <taxon>Verrucomicrobiales</taxon>
        <taxon>Verrucomicrobiaceae</taxon>
        <taxon>Prosthecobacter</taxon>
    </lineage>
</organism>
<dbReference type="OrthoDB" id="9806895at2"/>
<dbReference type="RefSeq" id="WP_133793002.1">
    <property type="nucleotide sequence ID" value="NZ_SOCA01000001.1"/>
</dbReference>
<protein>
    <submittedName>
        <fullName evidence="1">Putative Zn-dependent protease with MMP-like domain</fullName>
    </submittedName>
</protein>
<name>A0A4R7SS52_9BACT</name>
<dbReference type="GO" id="GO:0006508">
    <property type="term" value="P:proteolysis"/>
    <property type="evidence" value="ECO:0007669"/>
    <property type="project" value="UniProtKB-KW"/>
</dbReference>
<keyword evidence="1" id="KW-0378">Hydrolase</keyword>
<dbReference type="EMBL" id="SOCA01000001">
    <property type="protein sequence ID" value="TDU81017.1"/>
    <property type="molecule type" value="Genomic_DNA"/>
</dbReference>
<evidence type="ECO:0000313" key="2">
    <source>
        <dbReference type="Proteomes" id="UP000295662"/>
    </source>
</evidence>
<evidence type="ECO:0000313" key="1">
    <source>
        <dbReference type="EMBL" id="TDU81017.1"/>
    </source>
</evidence>
<dbReference type="Proteomes" id="UP000295662">
    <property type="component" value="Unassembled WGS sequence"/>
</dbReference>
<keyword evidence="2" id="KW-1185">Reference proteome</keyword>
<accession>A0A4R7SS52</accession>
<comment type="caution">
    <text evidence="1">The sequence shown here is derived from an EMBL/GenBank/DDBJ whole genome shotgun (WGS) entry which is preliminary data.</text>
</comment>
<gene>
    <name evidence="1" type="ORF">EI77_00319</name>
</gene>
<dbReference type="Pfam" id="PF06262">
    <property type="entry name" value="Zincin_1"/>
    <property type="match status" value="1"/>
</dbReference>
<dbReference type="AlphaFoldDB" id="A0A4R7SS52"/>
<dbReference type="InterPro" id="IPR010428">
    <property type="entry name" value="Zincin_1"/>
</dbReference>
<dbReference type="SUPFAM" id="SSF55486">
    <property type="entry name" value="Metalloproteases ('zincins'), catalytic domain"/>
    <property type="match status" value="1"/>
</dbReference>
<dbReference type="GO" id="GO:0008233">
    <property type="term" value="F:peptidase activity"/>
    <property type="evidence" value="ECO:0007669"/>
    <property type="project" value="UniProtKB-KW"/>
</dbReference>
<keyword evidence="1" id="KW-0645">Protease</keyword>